<organism evidence="1 2">
    <name type="scientific">Flavobacterium bizetiae</name>
    <dbReference type="NCBI Taxonomy" id="2704140"/>
    <lineage>
        <taxon>Bacteria</taxon>
        <taxon>Pseudomonadati</taxon>
        <taxon>Bacteroidota</taxon>
        <taxon>Flavobacteriia</taxon>
        <taxon>Flavobacteriales</taxon>
        <taxon>Flavobacteriaceae</taxon>
        <taxon>Flavobacterium</taxon>
    </lineage>
</organism>
<sequence>MNDEAQQMYAIYFLTFSYKKPYQVKLLSLLLIKDF</sequence>
<name>A0A6J4G803_9FLAO</name>
<gene>
    <name evidence="1" type="ORF">FLA105534_00539</name>
</gene>
<evidence type="ECO:0000313" key="1">
    <source>
        <dbReference type="EMBL" id="CAA9195241.1"/>
    </source>
</evidence>
<keyword evidence="2" id="KW-1185">Reference proteome</keyword>
<accession>A0A6J4G803</accession>
<reference evidence="1 2" key="1">
    <citation type="submission" date="2020-02" db="EMBL/GenBank/DDBJ databases">
        <authorList>
            <person name="Criscuolo A."/>
        </authorList>
    </citation>
    <scope>NUCLEOTIDE SEQUENCE [LARGE SCALE GENOMIC DNA]</scope>
    <source>
        <strain evidence="1">CIP105534</strain>
    </source>
</reference>
<dbReference type="AlphaFoldDB" id="A0A6J4G803"/>
<evidence type="ECO:0000313" key="2">
    <source>
        <dbReference type="Proteomes" id="UP000479938"/>
    </source>
</evidence>
<dbReference type="Proteomes" id="UP000479938">
    <property type="component" value="Unassembled WGS sequence"/>
</dbReference>
<dbReference type="EMBL" id="CADCSU010000036">
    <property type="protein sequence ID" value="CAA9195241.1"/>
    <property type="molecule type" value="Genomic_DNA"/>
</dbReference>
<protein>
    <submittedName>
        <fullName evidence="1">Uncharacterized protein</fullName>
    </submittedName>
</protein>
<proteinExistence type="predicted"/>